<protein>
    <recommendedName>
        <fullName evidence="3">Roadblock/LAMTOR2 domain-containing protein</fullName>
    </recommendedName>
</protein>
<gene>
    <name evidence="1" type="ORF">NFRAN_1876</name>
</gene>
<evidence type="ECO:0000313" key="1">
    <source>
        <dbReference type="EMBL" id="VFJ14198.1"/>
    </source>
</evidence>
<name>A0A484IAQ1_9ARCH</name>
<dbReference type="RefSeq" id="WP_134484439.1">
    <property type="nucleotide sequence ID" value="NZ_LR216287.1"/>
</dbReference>
<evidence type="ECO:0008006" key="3">
    <source>
        <dbReference type="Google" id="ProtNLM"/>
    </source>
</evidence>
<dbReference type="GeneID" id="39421180"/>
<keyword evidence="2" id="KW-1185">Reference proteome</keyword>
<sequence length="139" mass="16204">MEKNVTDFSSLCNKLVGLDPRIRFVGVTDKHGMILTTAERTGIVPLLNDEETEQYAITASTRQYTRLRWQDLLGKLNYTCSLYEKILRITIPITNQKNRLEYLLIFTLDPNTDDFDYLIMEKVIPVVTNFFSRILTKSY</sequence>
<accession>A0A484IAQ1</accession>
<dbReference type="InterPro" id="IPR046600">
    <property type="entry name" value="DUF6659"/>
</dbReference>
<dbReference type="Proteomes" id="UP000294299">
    <property type="component" value="Chromosome NFRAN"/>
</dbReference>
<dbReference type="OrthoDB" id="9657at2157"/>
<dbReference type="EMBL" id="LR216287">
    <property type="protein sequence ID" value="VFJ14198.1"/>
    <property type="molecule type" value="Genomic_DNA"/>
</dbReference>
<dbReference type="KEGG" id="nfn:NFRAN_1876"/>
<dbReference type="Pfam" id="PF20364">
    <property type="entry name" value="DUF6659"/>
    <property type="match status" value="1"/>
</dbReference>
<evidence type="ECO:0000313" key="2">
    <source>
        <dbReference type="Proteomes" id="UP000294299"/>
    </source>
</evidence>
<dbReference type="AlphaFoldDB" id="A0A484IAQ1"/>
<organism evidence="1 2">
    <name type="scientific">Candidatus Nitrosocosmicus franklandianus</name>
    <dbReference type="NCBI Taxonomy" id="1798806"/>
    <lineage>
        <taxon>Archaea</taxon>
        <taxon>Nitrososphaerota</taxon>
        <taxon>Nitrososphaeria</taxon>
        <taxon>Nitrososphaerales</taxon>
        <taxon>Nitrososphaeraceae</taxon>
        <taxon>Candidatus Nitrosocosmicus</taxon>
    </lineage>
</organism>
<reference evidence="1 2" key="1">
    <citation type="submission" date="2019-02" db="EMBL/GenBank/DDBJ databases">
        <authorList>
            <person name="Lehtovirta-Morley E L."/>
        </authorList>
    </citation>
    <scope>NUCLEOTIDE SEQUENCE [LARGE SCALE GENOMIC DNA]</scope>
    <source>
        <strain evidence="1">NFRAN1</strain>
    </source>
</reference>
<proteinExistence type="predicted"/>